<dbReference type="EnsemblPlants" id="AUR62040351-RA">
    <property type="protein sequence ID" value="AUR62040351-RA:cds"/>
    <property type="gene ID" value="AUR62040351"/>
</dbReference>
<proteinExistence type="inferred from homology"/>
<dbReference type="PANTHER" id="PTHR12899">
    <property type="entry name" value="39S RIBOSOMAL PROTEIN L18, MITOCHONDRIAL"/>
    <property type="match status" value="1"/>
</dbReference>
<dbReference type="Gramene" id="AUR62040351-RA">
    <property type="protein sequence ID" value="AUR62040351-RA:cds"/>
    <property type="gene ID" value="AUR62040351"/>
</dbReference>
<dbReference type="GO" id="GO:0006412">
    <property type="term" value="P:translation"/>
    <property type="evidence" value="ECO:0007669"/>
    <property type="project" value="InterPro"/>
</dbReference>
<dbReference type="OrthoDB" id="1656773at2759"/>
<dbReference type="Proteomes" id="UP000596660">
    <property type="component" value="Unplaced"/>
</dbReference>
<dbReference type="GO" id="GO:0003735">
    <property type="term" value="F:structural constituent of ribosome"/>
    <property type="evidence" value="ECO:0007669"/>
    <property type="project" value="InterPro"/>
</dbReference>
<evidence type="ECO:0000256" key="3">
    <source>
        <dbReference type="ARBA" id="ARBA00023274"/>
    </source>
</evidence>
<dbReference type="Gene3D" id="3.30.420.100">
    <property type="match status" value="1"/>
</dbReference>
<reference evidence="4" key="2">
    <citation type="submission" date="2021-03" db="UniProtKB">
        <authorList>
            <consortium name="EnsemblPlants"/>
        </authorList>
    </citation>
    <scope>IDENTIFICATION</scope>
</reference>
<dbReference type="SUPFAM" id="SSF53137">
    <property type="entry name" value="Translational machinery components"/>
    <property type="match status" value="1"/>
</dbReference>
<dbReference type="OMA" id="GIHANVY"/>
<sequence>MTMVRKAAYELRLHISLKYITANVLDKSDGSLVAQVSSIEHAIKRAFELGRTTKNPHAATVVGEVLSRRIKLEALHRNHQGLDDGIHANVYKQVQKKGVEDAAANAKIVWGIINTLRDNGIRIIVEDDNGDL</sequence>
<dbReference type="AlphaFoldDB" id="A0A803N4N5"/>
<reference evidence="4" key="1">
    <citation type="journal article" date="2017" name="Nature">
        <title>The genome of Chenopodium quinoa.</title>
        <authorList>
            <person name="Jarvis D.E."/>
            <person name="Ho Y.S."/>
            <person name="Lightfoot D.J."/>
            <person name="Schmoeckel S.M."/>
            <person name="Li B."/>
            <person name="Borm T.J.A."/>
            <person name="Ohyanagi H."/>
            <person name="Mineta K."/>
            <person name="Michell C.T."/>
            <person name="Saber N."/>
            <person name="Kharbatia N.M."/>
            <person name="Rupper R.R."/>
            <person name="Sharp A.R."/>
            <person name="Dally N."/>
            <person name="Boughton B.A."/>
            <person name="Woo Y.H."/>
            <person name="Gao G."/>
            <person name="Schijlen E.G.W.M."/>
            <person name="Guo X."/>
            <person name="Momin A.A."/>
            <person name="Negrao S."/>
            <person name="Al-Babili S."/>
            <person name="Gehring C."/>
            <person name="Roessner U."/>
            <person name="Jung C."/>
            <person name="Murphy K."/>
            <person name="Arold S.T."/>
            <person name="Gojobori T."/>
            <person name="van der Linden C.G."/>
            <person name="van Loo E.N."/>
            <person name="Jellen E.N."/>
            <person name="Maughan P.J."/>
            <person name="Tester M."/>
        </authorList>
    </citation>
    <scope>NUCLEOTIDE SEQUENCE [LARGE SCALE GENOMIC DNA]</scope>
    <source>
        <strain evidence="4">cv. PI 614886</strain>
    </source>
</reference>
<dbReference type="GO" id="GO:0008097">
    <property type="term" value="F:5S rRNA binding"/>
    <property type="evidence" value="ECO:0007669"/>
    <property type="project" value="TreeGrafter"/>
</dbReference>
<evidence type="ECO:0000256" key="1">
    <source>
        <dbReference type="ARBA" id="ARBA00007116"/>
    </source>
</evidence>
<accession>A0A803N4N5</accession>
<protein>
    <submittedName>
        <fullName evidence="4">Uncharacterized protein</fullName>
    </submittedName>
</protein>
<dbReference type="RefSeq" id="XP_021770630.1">
    <property type="nucleotide sequence ID" value="XM_021914938.1"/>
</dbReference>
<keyword evidence="3" id="KW-0687">Ribonucleoprotein</keyword>
<gene>
    <name evidence="4" type="primary">LOC110734789</name>
</gene>
<organism evidence="4 5">
    <name type="scientific">Chenopodium quinoa</name>
    <name type="common">Quinoa</name>
    <dbReference type="NCBI Taxonomy" id="63459"/>
    <lineage>
        <taxon>Eukaryota</taxon>
        <taxon>Viridiplantae</taxon>
        <taxon>Streptophyta</taxon>
        <taxon>Embryophyta</taxon>
        <taxon>Tracheophyta</taxon>
        <taxon>Spermatophyta</taxon>
        <taxon>Magnoliopsida</taxon>
        <taxon>eudicotyledons</taxon>
        <taxon>Gunneridae</taxon>
        <taxon>Pentapetalae</taxon>
        <taxon>Caryophyllales</taxon>
        <taxon>Chenopodiaceae</taxon>
        <taxon>Chenopodioideae</taxon>
        <taxon>Atripliceae</taxon>
        <taxon>Chenopodium</taxon>
    </lineage>
</organism>
<dbReference type="GO" id="GO:1990904">
    <property type="term" value="C:ribonucleoprotein complex"/>
    <property type="evidence" value="ECO:0007669"/>
    <property type="project" value="UniProtKB-KW"/>
</dbReference>
<name>A0A803N4N5_CHEQI</name>
<comment type="similarity">
    <text evidence="1">Belongs to the universal ribosomal protein uL18 family.</text>
</comment>
<dbReference type="InterPro" id="IPR005484">
    <property type="entry name" value="Ribosomal_uL18_bac/plant/anim"/>
</dbReference>
<evidence type="ECO:0000256" key="2">
    <source>
        <dbReference type="ARBA" id="ARBA00022980"/>
    </source>
</evidence>
<dbReference type="KEGG" id="cqi:110734789"/>
<evidence type="ECO:0000313" key="5">
    <source>
        <dbReference type="Proteomes" id="UP000596660"/>
    </source>
</evidence>
<keyword evidence="2" id="KW-0689">Ribosomal protein</keyword>
<dbReference type="GeneID" id="110734789"/>
<dbReference type="PANTHER" id="PTHR12899:SF21">
    <property type="entry name" value="OS09G0549700 PROTEIN"/>
    <property type="match status" value="1"/>
</dbReference>
<evidence type="ECO:0000313" key="4">
    <source>
        <dbReference type="EnsemblPlants" id="AUR62040351-RA:cds"/>
    </source>
</evidence>
<dbReference type="GO" id="GO:0005840">
    <property type="term" value="C:ribosome"/>
    <property type="evidence" value="ECO:0007669"/>
    <property type="project" value="UniProtKB-KW"/>
</dbReference>
<keyword evidence="5" id="KW-1185">Reference proteome</keyword>